<protein>
    <submittedName>
        <fullName evidence="2">Uncharacterized protein</fullName>
    </submittedName>
</protein>
<dbReference type="Proteomes" id="UP000479710">
    <property type="component" value="Unassembled WGS sequence"/>
</dbReference>
<evidence type="ECO:0000313" key="3">
    <source>
        <dbReference type="Proteomes" id="UP000479710"/>
    </source>
</evidence>
<gene>
    <name evidence="2" type="ORF">E2562_035357</name>
</gene>
<keyword evidence="3" id="KW-1185">Reference proteome</keyword>
<organism evidence="2 3">
    <name type="scientific">Oryza meyeriana var. granulata</name>
    <dbReference type="NCBI Taxonomy" id="110450"/>
    <lineage>
        <taxon>Eukaryota</taxon>
        <taxon>Viridiplantae</taxon>
        <taxon>Streptophyta</taxon>
        <taxon>Embryophyta</taxon>
        <taxon>Tracheophyta</taxon>
        <taxon>Spermatophyta</taxon>
        <taxon>Magnoliopsida</taxon>
        <taxon>Liliopsida</taxon>
        <taxon>Poales</taxon>
        <taxon>Poaceae</taxon>
        <taxon>BOP clade</taxon>
        <taxon>Oryzoideae</taxon>
        <taxon>Oryzeae</taxon>
        <taxon>Oryzinae</taxon>
        <taxon>Oryza</taxon>
        <taxon>Oryza meyeriana</taxon>
    </lineage>
</organism>
<evidence type="ECO:0000256" key="1">
    <source>
        <dbReference type="SAM" id="MobiDB-lite"/>
    </source>
</evidence>
<name>A0A6G1BNS3_9ORYZ</name>
<sequence>MLRARLGVAAINRHARAQPDKEERRWKLGYLARHVADKLRWDGATGLRGGVGRRGGSGDGHCEVTGRDEQAC</sequence>
<proteinExistence type="predicted"/>
<reference evidence="2 3" key="1">
    <citation type="submission" date="2019-11" db="EMBL/GenBank/DDBJ databases">
        <title>Whole genome sequence of Oryza granulata.</title>
        <authorList>
            <person name="Li W."/>
        </authorList>
    </citation>
    <scope>NUCLEOTIDE SEQUENCE [LARGE SCALE GENOMIC DNA]</scope>
    <source>
        <strain evidence="3">cv. Menghai</strain>
        <tissue evidence="2">Leaf</tissue>
    </source>
</reference>
<comment type="caution">
    <text evidence="2">The sequence shown here is derived from an EMBL/GenBank/DDBJ whole genome shotgun (WGS) entry which is preliminary data.</text>
</comment>
<feature type="compositionally biased region" description="Basic and acidic residues" evidence="1">
    <location>
        <begin position="60"/>
        <end position="72"/>
    </location>
</feature>
<dbReference type="AlphaFoldDB" id="A0A6G1BNS3"/>
<accession>A0A6G1BNS3</accession>
<dbReference type="EMBL" id="SPHZ02000012">
    <property type="protein sequence ID" value="KAF0890025.1"/>
    <property type="molecule type" value="Genomic_DNA"/>
</dbReference>
<feature type="region of interest" description="Disordered" evidence="1">
    <location>
        <begin position="47"/>
        <end position="72"/>
    </location>
</feature>
<evidence type="ECO:0000313" key="2">
    <source>
        <dbReference type="EMBL" id="KAF0890025.1"/>
    </source>
</evidence>
<feature type="compositionally biased region" description="Gly residues" evidence="1">
    <location>
        <begin position="47"/>
        <end position="59"/>
    </location>
</feature>